<dbReference type="PANTHER" id="PTHR34035">
    <property type="entry name" value="TESTIS-EXPRESSED PROTEIN 47"/>
    <property type="match status" value="1"/>
</dbReference>
<gene>
    <name evidence="2" type="ORF">AWC38_SpisGene9432</name>
</gene>
<dbReference type="OrthoDB" id="548795at2759"/>
<dbReference type="EMBL" id="LSMT01000139">
    <property type="protein sequence ID" value="PFX25900.1"/>
    <property type="molecule type" value="Genomic_DNA"/>
</dbReference>
<accession>A0A2B4SAQ3</accession>
<evidence type="ECO:0000259" key="1">
    <source>
        <dbReference type="SMART" id="SM01034"/>
    </source>
</evidence>
<name>A0A2B4SAQ3_STYPI</name>
<keyword evidence="3" id="KW-1185">Reference proteome</keyword>
<dbReference type="SMART" id="SM01034">
    <property type="entry name" value="BLUF"/>
    <property type="match status" value="1"/>
</dbReference>
<dbReference type="InterPro" id="IPR036046">
    <property type="entry name" value="Acylphosphatase-like_dom_sf"/>
</dbReference>
<dbReference type="GO" id="GO:0009882">
    <property type="term" value="F:blue light photoreceptor activity"/>
    <property type="evidence" value="ECO:0007669"/>
    <property type="project" value="InterPro"/>
</dbReference>
<reference evidence="3" key="1">
    <citation type="journal article" date="2017" name="bioRxiv">
        <title>Comparative analysis of the genomes of Stylophora pistillata and Acropora digitifera provides evidence for extensive differences between species of corals.</title>
        <authorList>
            <person name="Voolstra C.R."/>
            <person name="Li Y."/>
            <person name="Liew Y.J."/>
            <person name="Baumgarten S."/>
            <person name="Zoccola D."/>
            <person name="Flot J.-F."/>
            <person name="Tambutte S."/>
            <person name="Allemand D."/>
            <person name="Aranda M."/>
        </authorList>
    </citation>
    <scope>NUCLEOTIDE SEQUENCE [LARGE SCALE GENOMIC DNA]</scope>
</reference>
<dbReference type="SUPFAM" id="SSF54975">
    <property type="entry name" value="Acylphosphatase/BLUF domain-like"/>
    <property type="match status" value="1"/>
</dbReference>
<feature type="domain" description="BLUF" evidence="1">
    <location>
        <begin position="56"/>
        <end position="159"/>
    </location>
</feature>
<protein>
    <submittedName>
        <fullName evidence="2">Uncharacterized protein C7orf62-like</fullName>
    </submittedName>
</protein>
<comment type="caution">
    <text evidence="2">The sequence shown here is derived from an EMBL/GenBank/DDBJ whole genome shotgun (WGS) entry which is preliminary data.</text>
</comment>
<dbReference type="InterPro" id="IPR007024">
    <property type="entry name" value="BLUF_domain"/>
</dbReference>
<sequence length="266" mass="30325">MIPMETIDGDSSIREGKIKMAASPGGDEDSVFDVGRLSLFDLILERTRAQNKKQLVHRLVYVSKIRPDVSDRKEIGAHYERLFKELQIQVHGEAVTGLLLIYPTHVIHVVETSYNMLLKVIKDLEEDEQCYSGMLLNTKLLVCTGDLNNRLFGQWSFRTLNLAVSRMQEFTTNEAIDVVVTEALTLIIKLAEYLAKLPKISLTNTMDQLPEKVPDLLVRQDLIEYILSSQDLNAPSQYLKRYTTPIDITLDSELAWPMQTRLFPLS</sequence>
<dbReference type="AlphaFoldDB" id="A0A2B4SAQ3"/>
<evidence type="ECO:0000313" key="3">
    <source>
        <dbReference type="Proteomes" id="UP000225706"/>
    </source>
</evidence>
<dbReference type="Pfam" id="PF24787">
    <property type="entry name" value="TEX47"/>
    <property type="match status" value="1"/>
</dbReference>
<dbReference type="Proteomes" id="UP000225706">
    <property type="component" value="Unassembled WGS sequence"/>
</dbReference>
<organism evidence="2 3">
    <name type="scientific">Stylophora pistillata</name>
    <name type="common">Smooth cauliflower coral</name>
    <dbReference type="NCBI Taxonomy" id="50429"/>
    <lineage>
        <taxon>Eukaryota</taxon>
        <taxon>Metazoa</taxon>
        <taxon>Cnidaria</taxon>
        <taxon>Anthozoa</taxon>
        <taxon>Hexacorallia</taxon>
        <taxon>Scleractinia</taxon>
        <taxon>Astrocoeniina</taxon>
        <taxon>Pocilloporidae</taxon>
        <taxon>Stylophora</taxon>
    </lineage>
</organism>
<dbReference type="InterPro" id="IPR055308">
    <property type="entry name" value="TEX47-like"/>
</dbReference>
<proteinExistence type="predicted"/>
<dbReference type="PANTHER" id="PTHR34035:SF1">
    <property type="entry name" value="TESTIS-EXPRESSED PROTEIN 47"/>
    <property type="match status" value="1"/>
</dbReference>
<evidence type="ECO:0000313" key="2">
    <source>
        <dbReference type="EMBL" id="PFX25900.1"/>
    </source>
</evidence>
<dbReference type="Gene3D" id="3.30.70.100">
    <property type="match status" value="1"/>
</dbReference>
<dbReference type="GO" id="GO:0071949">
    <property type="term" value="F:FAD binding"/>
    <property type="evidence" value="ECO:0007669"/>
    <property type="project" value="InterPro"/>
</dbReference>